<evidence type="ECO:0000256" key="1">
    <source>
        <dbReference type="SAM" id="MobiDB-lite"/>
    </source>
</evidence>
<dbReference type="Proteomes" id="UP000076830">
    <property type="component" value="Chromosome"/>
</dbReference>
<name>A0A160DUW8_9GAMM</name>
<proteinExistence type="predicted"/>
<protein>
    <submittedName>
        <fullName evidence="2">Uncharacterized protein</fullName>
    </submittedName>
</protein>
<feature type="region of interest" description="Disordered" evidence="1">
    <location>
        <begin position="30"/>
        <end position="51"/>
    </location>
</feature>
<evidence type="ECO:0000313" key="2">
    <source>
        <dbReference type="EMBL" id="ANB17533.1"/>
    </source>
</evidence>
<reference evidence="2 3" key="1">
    <citation type="submission" date="2016-04" db="EMBL/GenBank/DDBJ databases">
        <title>Complete genome sequence of Dokdonella koreensis DS-123T.</title>
        <authorList>
            <person name="Kim J.F."/>
            <person name="Lee H."/>
            <person name="Kwak M.-J."/>
        </authorList>
    </citation>
    <scope>NUCLEOTIDE SEQUENCE [LARGE SCALE GENOMIC DNA]</scope>
    <source>
        <strain evidence="2 3">DS-123</strain>
    </source>
</reference>
<keyword evidence="3" id="KW-1185">Reference proteome</keyword>
<sequence length="51" mass="5495">MCSPGQGAPGCPSSMKPRCHACCMRVDRAGKRAHDRSSRRVKRTATEPLPG</sequence>
<evidence type="ECO:0000313" key="3">
    <source>
        <dbReference type="Proteomes" id="UP000076830"/>
    </source>
</evidence>
<dbReference type="AlphaFoldDB" id="A0A160DUW8"/>
<dbReference type="STRING" id="1300342.I596_1507"/>
<dbReference type="EMBL" id="CP015249">
    <property type="protein sequence ID" value="ANB17533.1"/>
    <property type="molecule type" value="Genomic_DNA"/>
</dbReference>
<gene>
    <name evidence="2" type="ORF">I596_1507</name>
</gene>
<organism evidence="2 3">
    <name type="scientific">Dokdonella koreensis DS-123</name>
    <dbReference type="NCBI Taxonomy" id="1300342"/>
    <lineage>
        <taxon>Bacteria</taxon>
        <taxon>Pseudomonadati</taxon>
        <taxon>Pseudomonadota</taxon>
        <taxon>Gammaproteobacteria</taxon>
        <taxon>Lysobacterales</taxon>
        <taxon>Rhodanobacteraceae</taxon>
        <taxon>Dokdonella</taxon>
    </lineage>
</organism>
<dbReference type="KEGG" id="dko:I596_1507"/>
<accession>A0A160DUW8</accession>